<dbReference type="Gene3D" id="1.20.5.1930">
    <property type="match status" value="1"/>
</dbReference>
<accession>A6WB05</accession>
<organism evidence="14 15">
    <name type="scientific">Kineococcus radiotolerans (strain ATCC BAA-149 / DSM 14245 / SRS30216)</name>
    <dbReference type="NCBI Taxonomy" id="266940"/>
    <lineage>
        <taxon>Bacteria</taxon>
        <taxon>Bacillati</taxon>
        <taxon>Actinomycetota</taxon>
        <taxon>Actinomycetes</taxon>
        <taxon>Kineosporiales</taxon>
        <taxon>Kineosporiaceae</taxon>
        <taxon>Kineococcus</taxon>
    </lineage>
</organism>
<evidence type="ECO:0000256" key="11">
    <source>
        <dbReference type="SAM" id="SignalP"/>
    </source>
</evidence>
<protein>
    <recommendedName>
        <fullName evidence="2">histidine kinase</fullName>
        <ecNumber evidence="2">2.7.13.3</ecNumber>
    </recommendedName>
</protein>
<dbReference type="EMBL" id="CP000750">
    <property type="protein sequence ID" value="ABS03994.1"/>
    <property type="molecule type" value="Genomic_DNA"/>
</dbReference>
<evidence type="ECO:0000256" key="8">
    <source>
        <dbReference type="ARBA" id="ARBA00023012"/>
    </source>
</evidence>
<sequence>MARGYLIAFAAVLLLAGLLDAATASSPLVLASFAVAAVAATASSRARAVTSWAAAGSSLGLTVATVLDPGSTGTSVPVGTAEALALTLLVLTTTRRAERWRGWSLTTATALAVVCLPVRLGWSPDSPTLVAGTVVLSAVAVAVGSALRGADAARRAAVTAVRRREREEVARELHDVVAHHVTGMVVATQAARLVATRSDARLDPTLAAIEGAGAEALAAMRRLVEVLRTDPDDRLAQDGADGDGTGERTPVPQAEDLVDLVRRFRGVTTGRVELLGDPRELADLPVDGQVALYRATQEALTNTARHAPAADLVQVEVVRHGGTVSVEITDSGAAGARRREPAGPAGGGFGLIGMRERLDALGGSLNAGPHGKGWRVSATLPHPTAGAEGQR</sequence>
<reference evidence="15" key="1">
    <citation type="journal article" date="2008" name="PLoS ONE">
        <title>Survival in nuclear waste, extreme resistance, and potential applications gleaned from the genome sequence of Kineococcus radiotolerans SRS30216.</title>
        <authorList>
            <person name="Bagwell C.E."/>
            <person name="Bhat S."/>
            <person name="Hawkins G.M."/>
            <person name="Smith B.W."/>
            <person name="Biswas T."/>
            <person name="Hoover T.R."/>
            <person name="Saunders E."/>
            <person name="Han C.S."/>
            <person name="Tsodikov O.V."/>
            <person name="Shimkets L.J."/>
        </authorList>
    </citation>
    <scope>NUCLEOTIDE SEQUENCE [LARGE SCALE GENOMIC DNA]</scope>
    <source>
        <strain evidence="15">ATCC BAA-149 / DSM 14245 / SRS30216</strain>
    </source>
</reference>
<feature type="transmembrane region" description="Helical" evidence="10">
    <location>
        <begin position="74"/>
        <end position="91"/>
    </location>
</feature>
<dbReference type="PANTHER" id="PTHR24421:SF10">
    <property type="entry name" value="NITRATE_NITRITE SENSOR PROTEIN NARQ"/>
    <property type="match status" value="1"/>
</dbReference>
<evidence type="ECO:0000256" key="3">
    <source>
        <dbReference type="ARBA" id="ARBA00022553"/>
    </source>
</evidence>
<feature type="transmembrane region" description="Helical" evidence="10">
    <location>
        <begin position="128"/>
        <end position="147"/>
    </location>
</feature>
<evidence type="ECO:0000256" key="5">
    <source>
        <dbReference type="ARBA" id="ARBA00022741"/>
    </source>
</evidence>
<keyword evidence="6 14" id="KW-0418">Kinase</keyword>
<keyword evidence="8" id="KW-0902">Two-component regulatory system</keyword>
<keyword evidence="10" id="KW-1133">Transmembrane helix</keyword>
<feature type="chain" id="PRO_5038747237" description="histidine kinase" evidence="11">
    <location>
        <begin position="22"/>
        <end position="391"/>
    </location>
</feature>
<evidence type="ECO:0000313" key="14">
    <source>
        <dbReference type="EMBL" id="ABS03994.1"/>
    </source>
</evidence>
<evidence type="ECO:0000256" key="6">
    <source>
        <dbReference type="ARBA" id="ARBA00022777"/>
    </source>
</evidence>
<dbReference type="CDD" id="cd16917">
    <property type="entry name" value="HATPase_UhpB-NarQ-NarX-like"/>
    <property type="match status" value="1"/>
</dbReference>
<evidence type="ECO:0000256" key="9">
    <source>
        <dbReference type="SAM" id="MobiDB-lite"/>
    </source>
</evidence>
<dbReference type="PANTHER" id="PTHR24421">
    <property type="entry name" value="NITRATE/NITRITE SENSOR PROTEIN NARX-RELATED"/>
    <property type="match status" value="1"/>
</dbReference>
<evidence type="ECO:0000256" key="2">
    <source>
        <dbReference type="ARBA" id="ARBA00012438"/>
    </source>
</evidence>
<dbReference type="SUPFAM" id="SSF55874">
    <property type="entry name" value="ATPase domain of HSP90 chaperone/DNA topoisomerase II/histidine kinase"/>
    <property type="match status" value="1"/>
</dbReference>
<dbReference type="HOGENOM" id="CLU_000445_20_1_11"/>
<evidence type="ECO:0000256" key="1">
    <source>
        <dbReference type="ARBA" id="ARBA00000085"/>
    </source>
</evidence>
<feature type="domain" description="Histidine kinase/HSP90-like ATPase" evidence="12">
    <location>
        <begin position="289"/>
        <end position="383"/>
    </location>
</feature>
<dbReference type="InterPro" id="IPR003594">
    <property type="entry name" value="HATPase_dom"/>
</dbReference>
<evidence type="ECO:0000313" key="15">
    <source>
        <dbReference type="Proteomes" id="UP000001116"/>
    </source>
</evidence>
<dbReference type="Pfam" id="PF02518">
    <property type="entry name" value="HATPase_c"/>
    <property type="match status" value="1"/>
</dbReference>
<keyword evidence="5" id="KW-0547">Nucleotide-binding</keyword>
<dbReference type="GO" id="GO:0000155">
    <property type="term" value="F:phosphorelay sensor kinase activity"/>
    <property type="evidence" value="ECO:0007669"/>
    <property type="project" value="InterPro"/>
</dbReference>
<dbReference type="Gene3D" id="3.30.565.10">
    <property type="entry name" value="Histidine kinase-like ATPase, C-terminal domain"/>
    <property type="match status" value="1"/>
</dbReference>
<proteinExistence type="predicted"/>
<dbReference type="eggNOG" id="COG4585">
    <property type="taxonomic scope" value="Bacteria"/>
</dbReference>
<dbReference type="GO" id="GO:0016020">
    <property type="term" value="C:membrane"/>
    <property type="evidence" value="ECO:0007669"/>
    <property type="project" value="InterPro"/>
</dbReference>
<keyword evidence="10" id="KW-0812">Transmembrane</keyword>
<dbReference type="EC" id="2.7.13.3" evidence="2"/>
<keyword evidence="7" id="KW-0067">ATP-binding</keyword>
<evidence type="ECO:0000259" key="13">
    <source>
        <dbReference type="Pfam" id="PF07730"/>
    </source>
</evidence>
<dbReference type="GO" id="GO:0046983">
    <property type="term" value="F:protein dimerization activity"/>
    <property type="evidence" value="ECO:0007669"/>
    <property type="project" value="InterPro"/>
</dbReference>
<name>A6WB05_KINRD</name>
<keyword evidence="11" id="KW-0732">Signal</keyword>
<evidence type="ECO:0000256" key="10">
    <source>
        <dbReference type="SAM" id="Phobius"/>
    </source>
</evidence>
<dbReference type="InterPro" id="IPR036890">
    <property type="entry name" value="HATPase_C_sf"/>
</dbReference>
<keyword evidence="15" id="KW-1185">Reference proteome</keyword>
<keyword evidence="10" id="KW-0472">Membrane</keyword>
<gene>
    <name evidence="14" type="ordered locus">Krad_2519</name>
</gene>
<dbReference type="OrthoDB" id="227596at2"/>
<keyword evidence="4" id="KW-0808">Transferase</keyword>
<feature type="domain" description="Signal transduction histidine kinase subgroup 3 dimerisation and phosphoacceptor" evidence="13">
    <location>
        <begin position="165"/>
        <end position="230"/>
    </location>
</feature>
<dbReference type="InterPro" id="IPR050482">
    <property type="entry name" value="Sensor_HK_TwoCompSys"/>
</dbReference>
<dbReference type="RefSeq" id="WP_012087780.1">
    <property type="nucleotide sequence ID" value="NC_009664.2"/>
</dbReference>
<dbReference type="KEGG" id="kra:Krad_2519"/>
<feature type="region of interest" description="Disordered" evidence="9">
    <location>
        <begin position="230"/>
        <end position="251"/>
    </location>
</feature>
<dbReference type="InterPro" id="IPR011712">
    <property type="entry name" value="Sig_transdc_His_kin_sub3_dim/P"/>
</dbReference>
<feature type="transmembrane region" description="Helical" evidence="10">
    <location>
        <begin position="103"/>
        <end position="122"/>
    </location>
</feature>
<dbReference type="STRING" id="266940.Krad_2519"/>
<comment type="catalytic activity">
    <reaction evidence="1">
        <text>ATP + protein L-histidine = ADP + protein N-phospho-L-histidine.</text>
        <dbReference type="EC" id="2.7.13.3"/>
    </reaction>
</comment>
<dbReference type="Proteomes" id="UP000001116">
    <property type="component" value="Chromosome"/>
</dbReference>
<keyword evidence="3" id="KW-0597">Phosphoprotein</keyword>
<feature type="region of interest" description="Disordered" evidence="9">
    <location>
        <begin position="364"/>
        <end position="391"/>
    </location>
</feature>
<feature type="signal peptide" evidence="11">
    <location>
        <begin position="1"/>
        <end position="21"/>
    </location>
</feature>
<evidence type="ECO:0000259" key="12">
    <source>
        <dbReference type="Pfam" id="PF02518"/>
    </source>
</evidence>
<dbReference type="Pfam" id="PF07730">
    <property type="entry name" value="HisKA_3"/>
    <property type="match status" value="1"/>
</dbReference>
<evidence type="ECO:0000256" key="7">
    <source>
        <dbReference type="ARBA" id="ARBA00022840"/>
    </source>
</evidence>
<evidence type="ECO:0000256" key="4">
    <source>
        <dbReference type="ARBA" id="ARBA00022679"/>
    </source>
</evidence>
<dbReference type="GO" id="GO:0005524">
    <property type="term" value="F:ATP binding"/>
    <property type="evidence" value="ECO:0007669"/>
    <property type="project" value="UniProtKB-KW"/>
</dbReference>
<dbReference type="AlphaFoldDB" id="A6WB05"/>